<proteinExistence type="predicted"/>
<dbReference type="RefSeq" id="XP_005843029.1">
    <property type="nucleotide sequence ID" value="XM_005842967.1"/>
</dbReference>
<dbReference type="CDD" id="cd05121">
    <property type="entry name" value="ABC1_ADCK3-like"/>
    <property type="match status" value="1"/>
</dbReference>
<evidence type="ECO:0000259" key="1">
    <source>
        <dbReference type="PROSITE" id="PS50011"/>
    </source>
</evidence>
<dbReference type="InterPro" id="IPR011009">
    <property type="entry name" value="Kinase-like_dom_sf"/>
</dbReference>
<gene>
    <name evidence="2" type="ORF">CHLNCDRAFT_8690</name>
</gene>
<protein>
    <recommendedName>
        <fullName evidence="1">Protein kinase domain-containing protein</fullName>
    </recommendedName>
</protein>
<dbReference type="KEGG" id="cvr:CHLNCDRAFT_8690"/>
<dbReference type="InterPro" id="IPR004147">
    <property type="entry name" value="ABC1_dom"/>
</dbReference>
<dbReference type="eggNOG" id="KOG1235">
    <property type="taxonomic scope" value="Eukaryota"/>
</dbReference>
<dbReference type="Pfam" id="PF03109">
    <property type="entry name" value="ABC1"/>
    <property type="match status" value="1"/>
</dbReference>
<dbReference type="OMA" id="ETMFDTK"/>
<feature type="non-terminal residue" evidence="2">
    <location>
        <position position="392"/>
    </location>
</feature>
<dbReference type="AlphaFoldDB" id="E1ZTG6"/>
<dbReference type="GO" id="GO:0005524">
    <property type="term" value="F:ATP binding"/>
    <property type="evidence" value="ECO:0007669"/>
    <property type="project" value="InterPro"/>
</dbReference>
<evidence type="ECO:0000313" key="2">
    <source>
        <dbReference type="EMBL" id="EFN50927.1"/>
    </source>
</evidence>
<reference evidence="2 3" key="1">
    <citation type="journal article" date="2010" name="Plant Cell">
        <title>The Chlorella variabilis NC64A genome reveals adaptation to photosymbiosis, coevolution with viruses, and cryptic sex.</title>
        <authorList>
            <person name="Blanc G."/>
            <person name="Duncan G."/>
            <person name="Agarkova I."/>
            <person name="Borodovsky M."/>
            <person name="Gurnon J."/>
            <person name="Kuo A."/>
            <person name="Lindquist E."/>
            <person name="Lucas S."/>
            <person name="Pangilinan J."/>
            <person name="Polle J."/>
            <person name="Salamov A."/>
            <person name="Terry A."/>
            <person name="Yamada T."/>
            <person name="Dunigan D.D."/>
            <person name="Grigoriev I.V."/>
            <person name="Claverie J.M."/>
            <person name="Van Etten J.L."/>
        </authorList>
    </citation>
    <scope>NUCLEOTIDE SEQUENCE [LARGE SCALE GENOMIC DNA]</scope>
    <source>
        <strain evidence="2 3">NC64A</strain>
    </source>
</reference>
<dbReference type="Proteomes" id="UP000008141">
    <property type="component" value="Unassembled WGS sequence"/>
</dbReference>
<dbReference type="PANTHER" id="PTHR43173">
    <property type="entry name" value="ABC1 FAMILY PROTEIN"/>
    <property type="match status" value="1"/>
</dbReference>
<feature type="domain" description="Protein kinase" evidence="1">
    <location>
        <begin position="82"/>
        <end position="392"/>
    </location>
</feature>
<dbReference type="InParanoid" id="E1ZTG6"/>
<evidence type="ECO:0000313" key="3">
    <source>
        <dbReference type="Proteomes" id="UP000008141"/>
    </source>
</evidence>
<name>E1ZTG6_CHLVA</name>
<dbReference type="SUPFAM" id="SSF56112">
    <property type="entry name" value="Protein kinase-like (PK-like)"/>
    <property type="match status" value="1"/>
</dbReference>
<dbReference type="GO" id="GO:0004672">
    <property type="term" value="F:protein kinase activity"/>
    <property type="evidence" value="ECO:0007669"/>
    <property type="project" value="InterPro"/>
</dbReference>
<dbReference type="InterPro" id="IPR051130">
    <property type="entry name" value="Mito_struct-func_regulator"/>
</dbReference>
<sequence length="392" mass="43728">DELWARQHTKAAQQLYSLCVDLRGFYLKTGQFIGARGDFVPEQICRKLSLLHDQVPPMPAAQAREVIERELGAPLEALFEWIDLEEPLGSASIGQVHKAKLRCPRQRKGRPFLRPVQYPDALPTMSLDLSNVRLAAAFLSKTEIKFDMVSAVDELAAQIRLEFDFCREARIMDAVARQFQLNHRIDVPRSVPGMVTDRLLVMNFLDGIPITRLERHTQKWVLSAATKQMAAKRILSRVSEAYGRMLLLDGLFQADGHPGNILVMKGGKIGLIDYGQSKQLPDPYRAAFAQLVLALDKGDNAAIATALRGVGVVTEREEAPLQARLAYGMFDTRGSVDPFAPDSPIKAMGIEKFPPDMFFVLRVVQLLRGLKTGMKVAEFSAASQWKPYAQEA</sequence>
<feature type="non-terminal residue" evidence="2">
    <location>
        <position position="1"/>
    </location>
</feature>
<dbReference type="OrthoDB" id="427480at2759"/>
<dbReference type="InterPro" id="IPR000719">
    <property type="entry name" value="Prot_kinase_dom"/>
</dbReference>
<organism evidence="3">
    <name type="scientific">Chlorella variabilis</name>
    <name type="common">Green alga</name>
    <dbReference type="NCBI Taxonomy" id="554065"/>
    <lineage>
        <taxon>Eukaryota</taxon>
        <taxon>Viridiplantae</taxon>
        <taxon>Chlorophyta</taxon>
        <taxon>core chlorophytes</taxon>
        <taxon>Trebouxiophyceae</taxon>
        <taxon>Chlorellales</taxon>
        <taxon>Chlorellaceae</taxon>
        <taxon>Chlorella clade</taxon>
        <taxon>Chlorella</taxon>
    </lineage>
</organism>
<keyword evidence="3" id="KW-1185">Reference proteome</keyword>
<dbReference type="PANTHER" id="PTHR43173:SF12">
    <property type="entry name" value="PROTEIN KINASE SUPERFAMILY PROTEIN"/>
    <property type="match status" value="1"/>
</dbReference>
<dbReference type="GeneID" id="17350336"/>
<dbReference type="FunCoup" id="E1ZTG6">
    <property type="interactions" value="116"/>
</dbReference>
<accession>E1ZTG6</accession>
<dbReference type="EMBL" id="GL433871">
    <property type="protein sequence ID" value="EFN50927.1"/>
    <property type="molecule type" value="Genomic_DNA"/>
</dbReference>
<dbReference type="PROSITE" id="PS50011">
    <property type="entry name" value="PROTEIN_KINASE_DOM"/>
    <property type="match status" value="1"/>
</dbReference>